<protein>
    <submittedName>
        <fullName evidence="2">Uncharacterized protein LOC112694581</fullName>
    </submittedName>
</protein>
<accession>A0A8B8GRI5</accession>
<keyword evidence="1" id="KW-1185">Reference proteome</keyword>
<dbReference type="GeneID" id="112694581"/>
<gene>
    <name evidence="2" type="primary">LOC112694581</name>
</gene>
<organism evidence="1 2">
    <name type="scientific">Sipha flava</name>
    <name type="common">yellow sugarcane aphid</name>
    <dbReference type="NCBI Taxonomy" id="143950"/>
    <lineage>
        <taxon>Eukaryota</taxon>
        <taxon>Metazoa</taxon>
        <taxon>Ecdysozoa</taxon>
        <taxon>Arthropoda</taxon>
        <taxon>Hexapoda</taxon>
        <taxon>Insecta</taxon>
        <taxon>Pterygota</taxon>
        <taxon>Neoptera</taxon>
        <taxon>Paraneoptera</taxon>
        <taxon>Hemiptera</taxon>
        <taxon>Sternorrhyncha</taxon>
        <taxon>Aphidomorpha</taxon>
        <taxon>Aphidoidea</taxon>
        <taxon>Aphididae</taxon>
        <taxon>Sipha</taxon>
    </lineage>
</organism>
<dbReference type="Proteomes" id="UP000694846">
    <property type="component" value="Unplaced"/>
</dbReference>
<dbReference type="RefSeq" id="XP_025425884.1">
    <property type="nucleotide sequence ID" value="XM_025570099.1"/>
</dbReference>
<sequence length="111" mass="12245">MYVSLGARAHGTLAHLIFAALVRKRCGYSDVTILRFLTVVTNITNVTLAHMCSDGRPRSKSKIASVIAIWVQHDGSVHPPTYIIGYKIRAIITRTYADLHVCCADHQPNSV</sequence>
<dbReference type="AlphaFoldDB" id="A0A8B8GRI5"/>
<name>A0A8B8GRI5_9HEMI</name>
<evidence type="ECO:0000313" key="2">
    <source>
        <dbReference type="RefSeq" id="XP_025425884.1"/>
    </source>
</evidence>
<proteinExistence type="predicted"/>
<evidence type="ECO:0000313" key="1">
    <source>
        <dbReference type="Proteomes" id="UP000694846"/>
    </source>
</evidence>
<reference evidence="2" key="1">
    <citation type="submission" date="2025-08" db="UniProtKB">
        <authorList>
            <consortium name="RefSeq"/>
        </authorList>
    </citation>
    <scope>IDENTIFICATION</scope>
    <source>
        <tissue evidence="2">Whole body</tissue>
    </source>
</reference>